<dbReference type="Gene3D" id="2.160.20.10">
    <property type="entry name" value="Single-stranded right-handed beta-helix, Pectin lyase-like"/>
    <property type="match status" value="1"/>
</dbReference>
<evidence type="ECO:0000313" key="4">
    <source>
        <dbReference type="Proteomes" id="UP000663940"/>
    </source>
</evidence>
<gene>
    <name evidence="1" type="ORF">DIU31_031975</name>
    <name evidence="2" type="ORF">J3L21_29035</name>
</gene>
<organism evidence="1 3">
    <name type="scientific">Mucilaginibacter rubeus</name>
    <dbReference type="NCBI Taxonomy" id="2027860"/>
    <lineage>
        <taxon>Bacteria</taxon>
        <taxon>Pseudomonadati</taxon>
        <taxon>Bacteroidota</taxon>
        <taxon>Sphingobacteriia</taxon>
        <taxon>Sphingobacteriales</taxon>
        <taxon>Sphingobacteriaceae</taxon>
        <taxon>Mucilaginibacter</taxon>
    </lineage>
</organism>
<evidence type="ECO:0000313" key="3">
    <source>
        <dbReference type="Proteomes" id="UP000250557"/>
    </source>
</evidence>
<evidence type="ECO:0000313" key="2">
    <source>
        <dbReference type="EMBL" id="QTE49529.1"/>
    </source>
</evidence>
<accession>A0AAE6JLV9</accession>
<dbReference type="EMBL" id="CP071880">
    <property type="protein sequence ID" value="QTE49529.1"/>
    <property type="molecule type" value="Genomic_DNA"/>
</dbReference>
<evidence type="ECO:0008006" key="5">
    <source>
        <dbReference type="Google" id="ProtNLM"/>
    </source>
</evidence>
<reference evidence="2 4" key="2">
    <citation type="submission" date="2021-03" db="EMBL/GenBank/DDBJ databases">
        <title>Mucilaginibacter strains isolated from gold and copper mining confer multi heavy-metal resistance.</title>
        <authorList>
            <person name="Li Y."/>
        </authorList>
    </citation>
    <scope>NUCLEOTIDE SEQUENCE [LARGE SCALE GENOMIC DNA]</scope>
    <source>
        <strain evidence="2 4">P2-4</strain>
    </source>
</reference>
<dbReference type="InterPro" id="IPR012334">
    <property type="entry name" value="Pectin_lyas_fold"/>
</dbReference>
<dbReference type="AlphaFoldDB" id="A0AAE6JLV9"/>
<reference evidence="1 3" key="1">
    <citation type="submission" date="2019-08" db="EMBL/GenBank/DDBJ databases">
        <title>Comparative genome analysis confer to the adaptation heavy metal polluted environment.</title>
        <authorList>
            <person name="Li Y."/>
        </authorList>
    </citation>
    <scope>NUCLEOTIDE SEQUENCE [LARGE SCALE GENOMIC DNA]</scope>
    <source>
        <strain evidence="1 3">P2</strain>
    </source>
</reference>
<name>A0AAE6JLV9_9SPHI</name>
<protein>
    <recommendedName>
        <fullName evidence="5">Right handed beta helix domain-containing protein</fullName>
    </recommendedName>
</protein>
<dbReference type="Proteomes" id="UP000663940">
    <property type="component" value="Chromosome"/>
</dbReference>
<dbReference type="RefSeq" id="WP_112653851.1">
    <property type="nucleotide sequence ID" value="NZ_CP043451.1"/>
</dbReference>
<dbReference type="Proteomes" id="UP000250557">
    <property type="component" value="Chromosome"/>
</dbReference>
<evidence type="ECO:0000313" key="1">
    <source>
        <dbReference type="EMBL" id="QEM07900.1"/>
    </source>
</evidence>
<proteinExistence type="predicted"/>
<sequence>MSIAYFRPIAKKIVYNYCFAILFIFSVCSAEAQSLYVDPLKGNDQATGTLTEPLASLDKAVSLAKDFTGNNNIDIKLAPGLYVVTQSLKIESNTQAVSGKFTIGALVMPDDPEWTPAKMPVIQVTADANRIGKLSHASVAFQVERNHVALKGLKFLGNPNPASVYFYAIERRNNALKGLEISQCYFIGEKNSAPIQGGIFAQGEGIHIDHCIFYNCKNAVLSFLNVKDFSITHSIIYGAYEAAIWLGYGPDTDLPFTFHDNIVANGNYFWVGDKGIHKNYLFSNSVISGNANYLGINGDTIKPDQVNKPTEKNIDKSGKVFLSEITAEGVPRDYLNLSGSSAGREIDAGIFINKKAK</sequence>
<dbReference type="SUPFAM" id="SSF51126">
    <property type="entry name" value="Pectin lyase-like"/>
    <property type="match status" value="1"/>
</dbReference>
<dbReference type="EMBL" id="CP043451">
    <property type="protein sequence ID" value="QEM07900.1"/>
    <property type="molecule type" value="Genomic_DNA"/>
</dbReference>
<dbReference type="InterPro" id="IPR011050">
    <property type="entry name" value="Pectin_lyase_fold/virulence"/>
</dbReference>
<keyword evidence="4" id="KW-1185">Reference proteome</keyword>